<dbReference type="Pfam" id="PF00589">
    <property type="entry name" value="Phage_integrase"/>
    <property type="match status" value="1"/>
</dbReference>
<keyword evidence="3" id="KW-0233">DNA recombination</keyword>
<dbReference type="EMBL" id="BMTL01000049">
    <property type="protein sequence ID" value="GGS26654.1"/>
    <property type="molecule type" value="Genomic_DNA"/>
</dbReference>
<name>A0A918GBA5_9ACTN</name>
<dbReference type="SUPFAM" id="SSF56349">
    <property type="entry name" value="DNA breaking-rejoining enzymes"/>
    <property type="match status" value="1"/>
</dbReference>
<dbReference type="Gene3D" id="1.10.443.10">
    <property type="entry name" value="Intergrase catalytic core"/>
    <property type="match status" value="1"/>
</dbReference>
<gene>
    <name evidence="5" type="ORF">GCM10010269_76590</name>
</gene>
<dbReference type="InterPro" id="IPR013762">
    <property type="entry name" value="Integrase-like_cat_sf"/>
</dbReference>
<evidence type="ECO:0000313" key="6">
    <source>
        <dbReference type="Proteomes" id="UP000606194"/>
    </source>
</evidence>
<dbReference type="RefSeq" id="WP_190153925.1">
    <property type="nucleotide sequence ID" value="NZ_BMTL01000049.1"/>
</dbReference>
<dbReference type="PANTHER" id="PTHR30349">
    <property type="entry name" value="PHAGE INTEGRASE-RELATED"/>
    <property type="match status" value="1"/>
</dbReference>
<comment type="similarity">
    <text evidence="1">Belongs to the 'phage' integrase family.</text>
</comment>
<dbReference type="InterPro" id="IPR011010">
    <property type="entry name" value="DNA_brk_join_enz"/>
</dbReference>
<dbReference type="GO" id="GO:0003677">
    <property type="term" value="F:DNA binding"/>
    <property type="evidence" value="ECO:0007669"/>
    <property type="project" value="UniProtKB-KW"/>
</dbReference>
<keyword evidence="2" id="KW-0238">DNA-binding</keyword>
<comment type="caution">
    <text evidence="5">The sequence shown here is derived from an EMBL/GenBank/DDBJ whole genome shotgun (WGS) entry which is preliminary data.</text>
</comment>
<proteinExistence type="inferred from homology"/>
<reference evidence="5" key="1">
    <citation type="journal article" date="2014" name="Int. J. Syst. Evol. Microbiol.">
        <title>Complete genome sequence of Corynebacterium casei LMG S-19264T (=DSM 44701T), isolated from a smear-ripened cheese.</title>
        <authorList>
            <consortium name="US DOE Joint Genome Institute (JGI-PGF)"/>
            <person name="Walter F."/>
            <person name="Albersmeier A."/>
            <person name="Kalinowski J."/>
            <person name="Ruckert C."/>
        </authorList>
    </citation>
    <scope>NUCLEOTIDE SEQUENCE</scope>
    <source>
        <strain evidence="5">JCM 4386</strain>
    </source>
</reference>
<dbReference type="PROSITE" id="PS51898">
    <property type="entry name" value="TYR_RECOMBINASE"/>
    <property type="match status" value="1"/>
</dbReference>
<accession>A0A918GBA5</accession>
<keyword evidence="6" id="KW-1185">Reference proteome</keyword>
<sequence>MSALHRRLQEYLAVRRAMGFKMERHEKLLTQFTDYLAAHRTSTLTIEHALAWATLPSSSDPRWWAARLSMVRGFAVHLHALDPAHQVPPSGLIPHGSRRTVPHLYTGQEINALIRAVGQLSFPLRAGTCQTLIRLLASTGMRVGEAIRLDCEDLDDKLGVLTVRGTKFGKSRQLPLHPTTSAGLQEYLRLRDRLLPQPHTSALLLSTRGFRLRCERVWDTFHRVLGQAELTPRSPASTPRIHDLRHTFAVTTLLDWYRDRADVQAMLPRLSTYLGHADPKYTYWYLSAAPELLALAADRLDAHQEDPR</sequence>
<evidence type="ECO:0000256" key="3">
    <source>
        <dbReference type="ARBA" id="ARBA00023172"/>
    </source>
</evidence>
<evidence type="ECO:0000256" key="1">
    <source>
        <dbReference type="ARBA" id="ARBA00008857"/>
    </source>
</evidence>
<feature type="domain" description="Tyr recombinase" evidence="4">
    <location>
        <begin position="100"/>
        <end position="298"/>
    </location>
</feature>
<dbReference type="InterPro" id="IPR002104">
    <property type="entry name" value="Integrase_catalytic"/>
</dbReference>
<dbReference type="GO" id="GO:0006310">
    <property type="term" value="P:DNA recombination"/>
    <property type="evidence" value="ECO:0007669"/>
    <property type="project" value="UniProtKB-KW"/>
</dbReference>
<evidence type="ECO:0000313" key="5">
    <source>
        <dbReference type="EMBL" id="GGS26654.1"/>
    </source>
</evidence>
<dbReference type="Proteomes" id="UP000606194">
    <property type="component" value="Unassembled WGS sequence"/>
</dbReference>
<reference evidence="5" key="2">
    <citation type="submission" date="2020-09" db="EMBL/GenBank/DDBJ databases">
        <authorList>
            <person name="Sun Q."/>
            <person name="Ohkuma M."/>
        </authorList>
    </citation>
    <scope>NUCLEOTIDE SEQUENCE</scope>
    <source>
        <strain evidence="5">JCM 4386</strain>
    </source>
</reference>
<dbReference type="InterPro" id="IPR050090">
    <property type="entry name" value="Tyrosine_recombinase_XerCD"/>
</dbReference>
<organism evidence="5 6">
    <name type="scientific">Streptomyces humidus</name>
    <dbReference type="NCBI Taxonomy" id="52259"/>
    <lineage>
        <taxon>Bacteria</taxon>
        <taxon>Bacillati</taxon>
        <taxon>Actinomycetota</taxon>
        <taxon>Actinomycetes</taxon>
        <taxon>Kitasatosporales</taxon>
        <taxon>Streptomycetaceae</taxon>
        <taxon>Streptomyces</taxon>
    </lineage>
</organism>
<evidence type="ECO:0000256" key="2">
    <source>
        <dbReference type="ARBA" id="ARBA00023125"/>
    </source>
</evidence>
<dbReference type="AlphaFoldDB" id="A0A918GBA5"/>
<evidence type="ECO:0000259" key="4">
    <source>
        <dbReference type="PROSITE" id="PS51898"/>
    </source>
</evidence>
<dbReference type="PANTHER" id="PTHR30349:SF41">
    <property type="entry name" value="INTEGRASE_RECOMBINASE PROTEIN MJ0367-RELATED"/>
    <property type="match status" value="1"/>
</dbReference>
<protein>
    <submittedName>
        <fullName evidence="5">Integrase/recombinase y4rB</fullName>
    </submittedName>
</protein>
<dbReference type="GO" id="GO:0015074">
    <property type="term" value="P:DNA integration"/>
    <property type="evidence" value="ECO:0007669"/>
    <property type="project" value="InterPro"/>
</dbReference>